<dbReference type="PANTHER" id="PTHR34391">
    <property type="entry name" value="UPF0658 GOLGI APPARATUS MEMBRANE PROTEIN C1952.10C-RELATED"/>
    <property type="match status" value="1"/>
</dbReference>
<organism evidence="2 3">
    <name type="scientific">Vanrija albida</name>
    <dbReference type="NCBI Taxonomy" id="181172"/>
    <lineage>
        <taxon>Eukaryota</taxon>
        <taxon>Fungi</taxon>
        <taxon>Dikarya</taxon>
        <taxon>Basidiomycota</taxon>
        <taxon>Agaricomycotina</taxon>
        <taxon>Tremellomycetes</taxon>
        <taxon>Trichosporonales</taxon>
        <taxon>Trichosporonaceae</taxon>
        <taxon>Vanrija</taxon>
    </lineage>
</organism>
<feature type="transmembrane region" description="Helical" evidence="1">
    <location>
        <begin position="37"/>
        <end position="58"/>
    </location>
</feature>
<evidence type="ECO:0000313" key="2">
    <source>
        <dbReference type="EMBL" id="KAL1412770.1"/>
    </source>
</evidence>
<reference evidence="2 3" key="1">
    <citation type="submission" date="2023-08" db="EMBL/GenBank/DDBJ databases">
        <title>Annotated Genome Sequence of Vanrija albida AlHP1.</title>
        <authorList>
            <person name="Herzog R."/>
        </authorList>
    </citation>
    <scope>NUCLEOTIDE SEQUENCE [LARGE SCALE GENOMIC DNA]</scope>
    <source>
        <strain evidence="2 3">AlHP1</strain>
    </source>
</reference>
<evidence type="ECO:0000313" key="3">
    <source>
        <dbReference type="Proteomes" id="UP001565368"/>
    </source>
</evidence>
<protein>
    <submittedName>
        <fullName evidence="2">Uncharacterized protein</fullName>
    </submittedName>
</protein>
<comment type="caution">
    <text evidence="2">The sequence shown here is derived from an EMBL/GenBank/DDBJ whole genome shotgun (WGS) entry which is preliminary data.</text>
</comment>
<dbReference type="GeneID" id="95981560"/>
<dbReference type="InterPro" id="IPR040410">
    <property type="entry name" value="UPF0658_Golgi"/>
</dbReference>
<keyword evidence="1" id="KW-0812">Transmembrane</keyword>
<dbReference type="RefSeq" id="XP_069212714.1">
    <property type="nucleotide sequence ID" value="XM_069349170.1"/>
</dbReference>
<dbReference type="Proteomes" id="UP001565368">
    <property type="component" value="Unassembled WGS sequence"/>
</dbReference>
<keyword evidence="1" id="KW-0472">Membrane</keyword>
<accession>A0ABR3QDH2</accession>
<gene>
    <name evidence="2" type="ORF">Q8F55_000517</name>
</gene>
<dbReference type="EMBL" id="JBBXJM010000001">
    <property type="protein sequence ID" value="KAL1412770.1"/>
    <property type="molecule type" value="Genomic_DNA"/>
</dbReference>
<evidence type="ECO:0000256" key="1">
    <source>
        <dbReference type="SAM" id="Phobius"/>
    </source>
</evidence>
<keyword evidence="3" id="KW-1185">Reference proteome</keyword>
<dbReference type="PANTHER" id="PTHR34391:SF1">
    <property type="entry name" value="UPF0658 GOLGI APPARATUS MEMBRANE PROTEIN C1952.10C-RELATED"/>
    <property type="match status" value="1"/>
</dbReference>
<proteinExistence type="predicted"/>
<sequence>MATCLVLMLGAQGYFVYKLASLWMPKTAGLYKNTKITMAVFSVFSVLIFAITFINGCICINNFGRGLKAAHADPEKNVGLGFGGKLKSPIDGPRDEVAYNKLVIE</sequence>
<keyword evidence="1" id="KW-1133">Transmembrane helix</keyword>
<name>A0ABR3QDH2_9TREE</name>